<evidence type="ECO:0000256" key="6">
    <source>
        <dbReference type="ARBA" id="ARBA00047317"/>
    </source>
</evidence>
<dbReference type="InterPro" id="IPR005110">
    <property type="entry name" value="MoeA_linker/N"/>
</dbReference>
<dbReference type="AlphaFoldDB" id="A0A9X1QRF4"/>
<dbReference type="GO" id="GO:0006777">
    <property type="term" value="P:Mo-molybdopterin cofactor biosynthetic process"/>
    <property type="evidence" value="ECO:0007669"/>
    <property type="project" value="UniProtKB-UniRule"/>
</dbReference>
<evidence type="ECO:0000256" key="3">
    <source>
        <dbReference type="ARBA" id="ARBA00010763"/>
    </source>
</evidence>
<dbReference type="PANTHER" id="PTHR10192">
    <property type="entry name" value="MOLYBDOPTERIN BIOSYNTHESIS PROTEIN"/>
    <property type="match status" value="1"/>
</dbReference>
<keyword evidence="11" id="KW-1185">Reference proteome</keyword>
<dbReference type="CDD" id="cd00887">
    <property type="entry name" value="MoeA"/>
    <property type="match status" value="1"/>
</dbReference>
<comment type="catalytic activity">
    <reaction evidence="6">
        <text>adenylyl-molybdopterin + molybdate = Mo-molybdopterin + AMP + H(+)</text>
        <dbReference type="Rhea" id="RHEA:35047"/>
        <dbReference type="ChEBI" id="CHEBI:15378"/>
        <dbReference type="ChEBI" id="CHEBI:36264"/>
        <dbReference type="ChEBI" id="CHEBI:62727"/>
        <dbReference type="ChEBI" id="CHEBI:71302"/>
        <dbReference type="ChEBI" id="CHEBI:456215"/>
        <dbReference type="EC" id="2.10.1.1"/>
    </reaction>
</comment>
<protein>
    <recommendedName>
        <fullName evidence="7">Molybdopterin molybdenumtransferase</fullName>
        <ecNumber evidence="7">2.10.1.1</ecNumber>
    </recommendedName>
</protein>
<gene>
    <name evidence="10" type="ORF">L1O03_00445</name>
</gene>
<comment type="pathway">
    <text evidence="2 7">Cofactor biosynthesis; molybdopterin biosynthesis.</text>
</comment>
<evidence type="ECO:0000259" key="9">
    <source>
        <dbReference type="SMART" id="SM00852"/>
    </source>
</evidence>
<proteinExistence type="inferred from homology"/>
<dbReference type="EC" id="2.10.1.1" evidence="7"/>
<dbReference type="SUPFAM" id="SSF63867">
    <property type="entry name" value="MoeA C-terminal domain-like"/>
    <property type="match status" value="1"/>
</dbReference>
<dbReference type="InterPro" id="IPR036688">
    <property type="entry name" value="MoeA_C_domain_IV_sf"/>
</dbReference>
<keyword evidence="7" id="KW-0808">Transferase</keyword>
<accession>A0A9X1QRF4</accession>
<evidence type="ECO:0000256" key="8">
    <source>
        <dbReference type="SAM" id="MobiDB-lite"/>
    </source>
</evidence>
<dbReference type="Gene3D" id="3.90.105.10">
    <property type="entry name" value="Molybdopterin biosynthesis moea protein, domain 2"/>
    <property type="match status" value="1"/>
</dbReference>
<name>A0A9X1QRF4_9CORY</name>
<keyword evidence="7" id="KW-0460">Magnesium</keyword>
<comment type="caution">
    <text evidence="10">The sequence shown here is derived from an EMBL/GenBank/DDBJ whole genome shotgun (WGS) entry which is preliminary data.</text>
</comment>
<evidence type="ECO:0000313" key="11">
    <source>
        <dbReference type="Proteomes" id="UP001139336"/>
    </source>
</evidence>
<comment type="function">
    <text evidence="1 7">Catalyzes the insertion of molybdate into adenylated molybdopterin with the concomitant release of AMP.</text>
</comment>
<evidence type="ECO:0000256" key="1">
    <source>
        <dbReference type="ARBA" id="ARBA00002901"/>
    </source>
</evidence>
<feature type="domain" description="MoaB/Mog" evidence="9">
    <location>
        <begin position="182"/>
        <end position="332"/>
    </location>
</feature>
<evidence type="ECO:0000256" key="5">
    <source>
        <dbReference type="ARBA" id="ARBA00023150"/>
    </source>
</evidence>
<evidence type="ECO:0000256" key="4">
    <source>
        <dbReference type="ARBA" id="ARBA00022505"/>
    </source>
</evidence>
<dbReference type="InterPro" id="IPR038987">
    <property type="entry name" value="MoeA-like"/>
</dbReference>
<dbReference type="RefSeq" id="WP_236117466.1">
    <property type="nucleotide sequence ID" value="NZ_JAKGSI010000001.1"/>
</dbReference>
<evidence type="ECO:0000256" key="7">
    <source>
        <dbReference type="RuleBase" id="RU365090"/>
    </source>
</evidence>
<keyword evidence="7" id="KW-0479">Metal-binding</keyword>
<dbReference type="InterPro" id="IPR036425">
    <property type="entry name" value="MoaB/Mog-like_dom_sf"/>
</dbReference>
<feature type="compositionally biased region" description="Basic and acidic residues" evidence="8">
    <location>
        <begin position="1"/>
        <end position="12"/>
    </location>
</feature>
<comment type="similarity">
    <text evidence="3 7">Belongs to the MoeA family.</text>
</comment>
<evidence type="ECO:0000256" key="2">
    <source>
        <dbReference type="ARBA" id="ARBA00005046"/>
    </source>
</evidence>
<dbReference type="InterPro" id="IPR036135">
    <property type="entry name" value="MoeA_linker/N_sf"/>
</dbReference>
<dbReference type="Pfam" id="PF03453">
    <property type="entry name" value="MoeA_N"/>
    <property type="match status" value="1"/>
</dbReference>
<dbReference type="Gene3D" id="2.170.190.11">
    <property type="entry name" value="Molybdopterin biosynthesis moea protein, domain 3"/>
    <property type="match status" value="1"/>
</dbReference>
<dbReference type="Gene3D" id="2.40.340.10">
    <property type="entry name" value="MoeA, C-terminal, domain IV"/>
    <property type="match status" value="1"/>
</dbReference>
<dbReference type="Gene3D" id="3.40.980.10">
    <property type="entry name" value="MoaB/Mog-like domain"/>
    <property type="match status" value="1"/>
</dbReference>
<dbReference type="Pfam" id="PF03454">
    <property type="entry name" value="MoeA_C"/>
    <property type="match status" value="1"/>
</dbReference>
<comment type="cofactor">
    <cofactor evidence="7">
        <name>Mg(2+)</name>
        <dbReference type="ChEBI" id="CHEBI:18420"/>
    </cofactor>
</comment>
<keyword evidence="5 7" id="KW-0501">Molybdenum cofactor biosynthesis</keyword>
<dbReference type="Proteomes" id="UP001139336">
    <property type="component" value="Unassembled WGS sequence"/>
</dbReference>
<organism evidence="10 11">
    <name type="scientific">Corynebacterium uropygiale</name>
    <dbReference type="NCBI Taxonomy" id="1775911"/>
    <lineage>
        <taxon>Bacteria</taxon>
        <taxon>Bacillati</taxon>
        <taxon>Actinomycetota</taxon>
        <taxon>Actinomycetes</taxon>
        <taxon>Mycobacteriales</taxon>
        <taxon>Corynebacteriaceae</taxon>
        <taxon>Corynebacterium</taxon>
    </lineage>
</organism>
<dbReference type="SUPFAM" id="SSF53218">
    <property type="entry name" value="Molybdenum cofactor biosynthesis proteins"/>
    <property type="match status" value="1"/>
</dbReference>
<dbReference type="EMBL" id="JAKGSI010000001">
    <property type="protein sequence ID" value="MCF4005655.1"/>
    <property type="molecule type" value="Genomic_DNA"/>
</dbReference>
<dbReference type="InterPro" id="IPR001453">
    <property type="entry name" value="MoaB/Mog_dom"/>
</dbReference>
<dbReference type="Pfam" id="PF00994">
    <property type="entry name" value="MoCF_biosynth"/>
    <property type="match status" value="1"/>
</dbReference>
<dbReference type="GO" id="GO:0046872">
    <property type="term" value="F:metal ion binding"/>
    <property type="evidence" value="ECO:0007669"/>
    <property type="project" value="UniProtKB-UniRule"/>
</dbReference>
<dbReference type="SUPFAM" id="SSF63882">
    <property type="entry name" value="MoeA N-terminal region -like"/>
    <property type="match status" value="1"/>
</dbReference>
<evidence type="ECO:0000313" key="10">
    <source>
        <dbReference type="EMBL" id="MCF4005655.1"/>
    </source>
</evidence>
<reference evidence="10" key="1">
    <citation type="submission" date="2022-01" db="EMBL/GenBank/DDBJ databases">
        <title>Corynebacterium sp. nov isolated from isolated from the feces of the greater white-fronted geese (Anser albifrons) at Poyang Lake, PR China.</title>
        <authorList>
            <person name="Liu Q."/>
        </authorList>
    </citation>
    <scope>NUCLEOTIDE SEQUENCE</scope>
    <source>
        <strain evidence="10">JCM 32435</strain>
    </source>
</reference>
<dbReference type="InterPro" id="IPR005111">
    <property type="entry name" value="MoeA_C_domain_IV"/>
</dbReference>
<keyword evidence="4 7" id="KW-0500">Molybdenum</keyword>
<sequence length="413" mass="43324">MRTPEAHREAVRAHLARRQRPADTEVIPVERAEGRVLARDLVALADSPRFDNSQMDGVALPEEALDHAGTWPCGPMIPAGTDPDPLYPDGLHGRLAPIMTGARIPRGTAAIVPIEHCDPPSFDAPELRVPDTPAGQFIRRRGSDCHAQQVLLPAGLVLTPIAVGVAASQEITEVEVRRPPRLLLCTGGEEVRPAGSPVRTYEPSAATIPDANAPLMAAMARRAGIDVVGHVRTGDDPDAWAAALSAELRRCAAAGTPADVIVTSGGISHGAFEVVRQVLGSHPDAWFGHVAQQPGGPQGISEFEGVPVVALPGNPISTLVSFHLFVLPALAPEHCPSPRLLPLRGHAHGMEGKDQFRRGRICLDAHGADCAVEILGGPGSHLVAAAAAATCLVRIPAGQECAGGELVRVYPLL</sequence>
<dbReference type="SMART" id="SM00852">
    <property type="entry name" value="MoCF_biosynth"/>
    <property type="match status" value="1"/>
</dbReference>
<feature type="region of interest" description="Disordered" evidence="8">
    <location>
        <begin position="1"/>
        <end position="22"/>
    </location>
</feature>
<dbReference type="PANTHER" id="PTHR10192:SF5">
    <property type="entry name" value="GEPHYRIN"/>
    <property type="match status" value="1"/>
</dbReference>
<dbReference type="GO" id="GO:0061599">
    <property type="term" value="F:molybdopterin molybdotransferase activity"/>
    <property type="evidence" value="ECO:0007669"/>
    <property type="project" value="UniProtKB-UniRule"/>
</dbReference>
<dbReference type="GO" id="GO:0005829">
    <property type="term" value="C:cytosol"/>
    <property type="evidence" value="ECO:0007669"/>
    <property type="project" value="TreeGrafter"/>
</dbReference>